<evidence type="ECO:0000256" key="2">
    <source>
        <dbReference type="ARBA" id="ARBA00022692"/>
    </source>
</evidence>
<dbReference type="GO" id="GO:0098542">
    <property type="term" value="P:defense response to other organism"/>
    <property type="evidence" value="ECO:0007669"/>
    <property type="project" value="InterPro"/>
</dbReference>
<organism evidence="5 6">
    <name type="scientific">Daucus carota subsp. sativus</name>
    <name type="common">Carrot</name>
    <dbReference type="NCBI Taxonomy" id="79200"/>
    <lineage>
        <taxon>Eukaryota</taxon>
        <taxon>Viridiplantae</taxon>
        <taxon>Streptophyta</taxon>
        <taxon>Embryophyta</taxon>
        <taxon>Tracheophyta</taxon>
        <taxon>Spermatophyta</taxon>
        <taxon>Magnoliopsida</taxon>
        <taxon>eudicotyledons</taxon>
        <taxon>Gunneridae</taxon>
        <taxon>Pentapetalae</taxon>
        <taxon>asterids</taxon>
        <taxon>campanulids</taxon>
        <taxon>Apiales</taxon>
        <taxon>Apiaceae</taxon>
        <taxon>Apioideae</taxon>
        <taxon>Scandiceae</taxon>
        <taxon>Daucinae</taxon>
        <taxon>Daucus</taxon>
        <taxon>Daucus sect. Daucus</taxon>
    </lineage>
</organism>
<dbReference type="PANTHER" id="PTHR31415">
    <property type="entry name" value="OS05G0367900 PROTEIN"/>
    <property type="match status" value="1"/>
</dbReference>
<dbReference type="InterPro" id="IPR004864">
    <property type="entry name" value="LEA_2"/>
</dbReference>
<dbReference type="Pfam" id="PF03168">
    <property type="entry name" value="LEA_2"/>
    <property type="match status" value="1"/>
</dbReference>
<evidence type="ECO:0000313" key="6">
    <source>
        <dbReference type="Proteomes" id="UP000077755"/>
    </source>
</evidence>
<sequence>MSEKDCGHHDDEKKKLYRRLFAALLAFIILVLFVILLIWLILRPTKPHFILQDATLYNFNVSTSTNFLTSSFQISLSSRNPNNRIGIYYDRLDVYATYRSQQITLPTLLPPSYQGHKDVSVWSPFLSGNNVPVAPYVGESLTQDQMAGTVLINIKVYGRVRWKVGTFVSGKYHLNVNCPAYITFGGKDDKGFGVGPGIKYELVQNCNVDV</sequence>
<proteinExistence type="predicted"/>
<keyword evidence="6" id="KW-1185">Reference proteome</keyword>
<dbReference type="Proteomes" id="UP000077755">
    <property type="component" value="Chromosome 2"/>
</dbReference>
<evidence type="ECO:0000256" key="3">
    <source>
        <dbReference type="ARBA" id="ARBA00022989"/>
    </source>
</evidence>
<keyword evidence="4" id="KW-0472">Membrane</keyword>
<dbReference type="Gramene" id="KZN07397">
    <property type="protein sequence ID" value="KZN07397"/>
    <property type="gene ID" value="DCAR_008234"/>
</dbReference>
<reference evidence="5" key="2">
    <citation type="submission" date="2022-03" db="EMBL/GenBank/DDBJ databases">
        <title>Draft title - Genomic analysis of global carrot germplasm unveils the trajectory of domestication and the origin of high carotenoid orange carrot.</title>
        <authorList>
            <person name="Iorizzo M."/>
            <person name="Ellison S."/>
            <person name="Senalik D."/>
            <person name="Macko-Podgorni A."/>
            <person name="Grzebelus D."/>
            <person name="Bostan H."/>
            <person name="Rolling W."/>
            <person name="Curaba J."/>
            <person name="Simon P."/>
        </authorList>
    </citation>
    <scope>NUCLEOTIDE SEQUENCE</scope>
    <source>
        <tissue evidence="5">Leaf</tissue>
    </source>
</reference>
<protein>
    <submittedName>
        <fullName evidence="5">Uncharacterized protein</fullName>
    </submittedName>
</protein>
<keyword evidence="3" id="KW-1133">Transmembrane helix</keyword>
<accession>A0A166F6F2</accession>
<keyword evidence="2" id="KW-0812">Transmembrane</keyword>
<evidence type="ECO:0000256" key="4">
    <source>
        <dbReference type="ARBA" id="ARBA00023136"/>
    </source>
</evidence>
<comment type="subcellular location">
    <subcellularLocation>
        <location evidence="1">Membrane</location>
        <topology evidence="1">Single-pass membrane protein</topology>
    </subcellularLocation>
</comment>
<dbReference type="GO" id="GO:0009506">
    <property type="term" value="C:plasmodesma"/>
    <property type="evidence" value="ECO:0007669"/>
    <property type="project" value="TreeGrafter"/>
</dbReference>
<dbReference type="GO" id="GO:0005886">
    <property type="term" value="C:plasma membrane"/>
    <property type="evidence" value="ECO:0007669"/>
    <property type="project" value="TreeGrafter"/>
</dbReference>
<dbReference type="AlphaFoldDB" id="A0A166F6F2"/>
<reference evidence="5" key="1">
    <citation type="journal article" date="2016" name="Nat. Genet.">
        <title>A high-quality carrot genome assembly provides new insights into carotenoid accumulation and asterid genome evolution.</title>
        <authorList>
            <person name="Iorizzo M."/>
            <person name="Ellison S."/>
            <person name="Senalik D."/>
            <person name="Zeng P."/>
            <person name="Satapoomin P."/>
            <person name="Huang J."/>
            <person name="Bowman M."/>
            <person name="Iovene M."/>
            <person name="Sanseverino W."/>
            <person name="Cavagnaro P."/>
            <person name="Yildiz M."/>
            <person name="Macko-Podgorni A."/>
            <person name="Moranska E."/>
            <person name="Grzebelus E."/>
            <person name="Grzebelus D."/>
            <person name="Ashrafi H."/>
            <person name="Zheng Z."/>
            <person name="Cheng S."/>
            <person name="Spooner D."/>
            <person name="Van Deynze A."/>
            <person name="Simon P."/>
        </authorList>
    </citation>
    <scope>NUCLEOTIDE SEQUENCE</scope>
    <source>
        <tissue evidence="5">Leaf</tissue>
    </source>
</reference>
<dbReference type="InterPro" id="IPR044839">
    <property type="entry name" value="NDR1-like"/>
</dbReference>
<evidence type="ECO:0000256" key="1">
    <source>
        <dbReference type="ARBA" id="ARBA00004167"/>
    </source>
</evidence>
<dbReference type="OrthoDB" id="1426517at2759"/>
<dbReference type="OMA" id="TSHYHLR"/>
<dbReference type="PANTHER" id="PTHR31415:SF166">
    <property type="entry name" value="LATE EMBRYOGENESIS ABUNDANT (LEA) HYDROXYPROLINE-RICH GLYCOPROTEIN FAMILY"/>
    <property type="match status" value="1"/>
</dbReference>
<name>A0A166F6F2_DAUCS</name>
<gene>
    <name evidence="5" type="ORF">DCAR_0209312</name>
</gene>
<dbReference type="EMBL" id="CP093344">
    <property type="protein sequence ID" value="WOG90071.1"/>
    <property type="molecule type" value="Genomic_DNA"/>
</dbReference>
<evidence type="ECO:0000313" key="5">
    <source>
        <dbReference type="EMBL" id="WOG90071.1"/>
    </source>
</evidence>
<dbReference type="KEGG" id="dcr:108208157"/>